<dbReference type="EMBL" id="JAAMPI010000050">
    <property type="protein sequence ID" value="KAF4636771.1"/>
    <property type="molecule type" value="Genomic_DNA"/>
</dbReference>
<dbReference type="Proteomes" id="UP000566819">
    <property type="component" value="Unassembled WGS sequence"/>
</dbReference>
<reference evidence="2 3" key="1">
    <citation type="submission" date="2020-03" db="EMBL/GenBank/DDBJ databases">
        <title>Draft Genome Sequence of Cudoniella acicularis.</title>
        <authorList>
            <person name="Buettner E."/>
            <person name="Kellner H."/>
        </authorList>
    </citation>
    <scope>NUCLEOTIDE SEQUENCE [LARGE SCALE GENOMIC DNA]</scope>
    <source>
        <strain evidence="2 3">DSM 108380</strain>
    </source>
</reference>
<feature type="compositionally biased region" description="Basic and acidic residues" evidence="1">
    <location>
        <begin position="82"/>
        <end position="135"/>
    </location>
</feature>
<feature type="region of interest" description="Disordered" evidence="1">
    <location>
        <begin position="64"/>
        <end position="135"/>
    </location>
</feature>
<evidence type="ECO:0000313" key="3">
    <source>
        <dbReference type="Proteomes" id="UP000566819"/>
    </source>
</evidence>
<gene>
    <name evidence="2" type="ORF">G7Y89_g1317</name>
</gene>
<protein>
    <submittedName>
        <fullName evidence="2">Uncharacterized protein</fullName>
    </submittedName>
</protein>
<dbReference type="AlphaFoldDB" id="A0A8H4RX68"/>
<evidence type="ECO:0000313" key="2">
    <source>
        <dbReference type="EMBL" id="KAF4636771.1"/>
    </source>
</evidence>
<proteinExistence type="predicted"/>
<keyword evidence="3" id="KW-1185">Reference proteome</keyword>
<sequence length="135" mass="15310">MDEEWRKDLPNGMIADVMNILLKHMQELPEGLRVPTRGLGGYMVNVMENVDKDVNDDQAFALPNRAEKQDEASNPGDAVGCNEKDEEKQTENANEQLKEESDKKEDVEMIKNDKEEIKEVGNENGEGKEIFELAM</sequence>
<comment type="caution">
    <text evidence="2">The sequence shown here is derived from an EMBL/GenBank/DDBJ whole genome shotgun (WGS) entry which is preliminary data.</text>
</comment>
<organism evidence="2 3">
    <name type="scientific">Cudoniella acicularis</name>
    <dbReference type="NCBI Taxonomy" id="354080"/>
    <lineage>
        <taxon>Eukaryota</taxon>
        <taxon>Fungi</taxon>
        <taxon>Dikarya</taxon>
        <taxon>Ascomycota</taxon>
        <taxon>Pezizomycotina</taxon>
        <taxon>Leotiomycetes</taxon>
        <taxon>Helotiales</taxon>
        <taxon>Tricladiaceae</taxon>
        <taxon>Cudoniella</taxon>
    </lineage>
</organism>
<evidence type="ECO:0000256" key="1">
    <source>
        <dbReference type="SAM" id="MobiDB-lite"/>
    </source>
</evidence>
<name>A0A8H4RX68_9HELO</name>
<accession>A0A8H4RX68</accession>